<protein>
    <recommendedName>
        <fullName evidence="3">Reverse transcriptase</fullName>
    </recommendedName>
</protein>
<dbReference type="PANTHER" id="PTHR33395">
    <property type="entry name" value="TRANSCRIPTASE, PUTATIVE-RELATED-RELATED"/>
    <property type="match status" value="1"/>
</dbReference>
<keyword evidence="2" id="KW-1185">Reference proteome</keyword>
<dbReference type="AlphaFoldDB" id="A0ABC9Y8V7"/>
<evidence type="ECO:0000313" key="2">
    <source>
        <dbReference type="Proteomes" id="UP001623348"/>
    </source>
</evidence>
<gene>
    <name evidence="1" type="ORF">GRJ2_003115400</name>
</gene>
<proteinExistence type="predicted"/>
<organism evidence="1 2">
    <name type="scientific">Grus japonensis</name>
    <name type="common">Japanese crane</name>
    <name type="synonym">Red-crowned crane</name>
    <dbReference type="NCBI Taxonomy" id="30415"/>
    <lineage>
        <taxon>Eukaryota</taxon>
        <taxon>Metazoa</taxon>
        <taxon>Chordata</taxon>
        <taxon>Craniata</taxon>
        <taxon>Vertebrata</taxon>
        <taxon>Euteleostomi</taxon>
        <taxon>Archelosauria</taxon>
        <taxon>Archosauria</taxon>
        <taxon>Dinosauria</taxon>
        <taxon>Saurischia</taxon>
        <taxon>Theropoda</taxon>
        <taxon>Coelurosauria</taxon>
        <taxon>Aves</taxon>
        <taxon>Neognathae</taxon>
        <taxon>Neoaves</taxon>
        <taxon>Gruiformes</taxon>
        <taxon>Gruidae</taxon>
        <taxon>Grus</taxon>
    </lineage>
</organism>
<reference evidence="1 2" key="1">
    <citation type="submission" date="2024-06" db="EMBL/GenBank/DDBJ databases">
        <title>The draft genome of Grus japonensis, version 3.</title>
        <authorList>
            <person name="Nabeshima K."/>
            <person name="Suzuki S."/>
            <person name="Onuma M."/>
        </authorList>
    </citation>
    <scope>NUCLEOTIDE SEQUENCE [LARGE SCALE GENOMIC DNA]</scope>
    <source>
        <strain evidence="1 2">451A</strain>
    </source>
</reference>
<comment type="caution">
    <text evidence="1">The sequence shown here is derived from an EMBL/GenBank/DDBJ whole genome shotgun (WGS) entry which is preliminary data.</text>
</comment>
<accession>A0ABC9Y8V7</accession>
<dbReference type="PANTHER" id="PTHR33395:SF22">
    <property type="entry name" value="REVERSE TRANSCRIPTASE DOMAIN-CONTAINING PROTEIN"/>
    <property type="match status" value="1"/>
</dbReference>
<sequence length="304" mass="35277">MVGDCLGHSDHERVGFKIFSVMRKKDSRVATLDFRRANFKLLRELLIGLPWESAFEGLGVHKCWSVFKNHLLEAQEQAIPLCRKSSKRGRRPAWLNRELLVELKRKKKLYGLWKHGEALQEDYRALVCICREKTQKAKAQLELKLASVVSDNKKGFFKYINSKRRSKENIEPILVEDGHLTNRDEEKAEAFNAFFASVFNNTDRPWAAQSPESSVDTEIVRDQLYQLNVHKSMGPDGIQLYSALVQPHFEYCVQFWTPQFKDFKVLKCIQRRATKLVKGLEGMSYEEWLRTLGLSSLEKQIPEG</sequence>
<name>A0ABC9Y8V7_GRUJA</name>
<evidence type="ECO:0000313" key="1">
    <source>
        <dbReference type="EMBL" id="GAB0206498.1"/>
    </source>
</evidence>
<dbReference type="Proteomes" id="UP001623348">
    <property type="component" value="Unassembled WGS sequence"/>
</dbReference>
<dbReference type="EMBL" id="BAAFJT010000089">
    <property type="protein sequence ID" value="GAB0206498.1"/>
    <property type="molecule type" value="Genomic_DNA"/>
</dbReference>
<evidence type="ECO:0008006" key="3">
    <source>
        <dbReference type="Google" id="ProtNLM"/>
    </source>
</evidence>